<evidence type="ECO:0000313" key="12">
    <source>
        <dbReference type="Proteomes" id="UP000239720"/>
    </source>
</evidence>
<feature type="domain" description="OB-fold nucleic acid binding" evidence="8">
    <location>
        <begin position="12"/>
        <end position="107"/>
    </location>
</feature>
<dbReference type="GO" id="GO:0005737">
    <property type="term" value="C:cytoplasm"/>
    <property type="evidence" value="ECO:0007669"/>
    <property type="project" value="UniProtKB-SubCell"/>
</dbReference>
<dbReference type="PANTHER" id="PTHR30008">
    <property type="entry name" value="EXODEOXYRIBONUCLEASE 7 LARGE SUBUNIT"/>
    <property type="match status" value="1"/>
</dbReference>
<comment type="subunit">
    <text evidence="5">Heterooligomer composed of large and small subunits.</text>
</comment>
<proteinExistence type="inferred from homology"/>
<keyword evidence="1 5" id="KW-0963">Cytoplasm</keyword>
<dbReference type="PANTHER" id="PTHR30008:SF0">
    <property type="entry name" value="EXODEOXYRIBONUCLEASE 7 LARGE SUBUNIT"/>
    <property type="match status" value="1"/>
</dbReference>
<dbReference type="GO" id="GO:0008855">
    <property type="term" value="F:exodeoxyribonuclease VII activity"/>
    <property type="evidence" value="ECO:0007669"/>
    <property type="project" value="UniProtKB-UniRule"/>
</dbReference>
<organism evidence="9 11">
    <name type="scientific">Acetivibrio saccincola</name>
    <dbReference type="NCBI Taxonomy" id="1677857"/>
    <lineage>
        <taxon>Bacteria</taxon>
        <taxon>Bacillati</taxon>
        <taxon>Bacillota</taxon>
        <taxon>Clostridia</taxon>
        <taxon>Eubacteriales</taxon>
        <taxon>Oscillospiraceae</taxon>
        <taxon>Acetivibrio</taxon>
    </lineage>
</organism>
<evidence type="ECO:0000259" key="7">
    <source>
        <dbReference type="Pfam" id="PF02601"/>
    </source>
</evidence>
<comment type="similarity">
    <text evidence="5 6">Belongs to the XseA family.</text>
</comment>
<dbReference type="GO" id="GO:0009318">
    <property type="term" value="C:exodeoxyribonuclease VII complex"/>
    <property type="evidence" value="ECO:0007669"/>
    <property type="project" value="UniProtKB-UniRule"/>
</dbReference>
<dbReference type="KEGG" id="hsc:HVS_08775"/>
<comment type="function">
    <text evidence="5">Bidirectionally degrades single-stranded DNA into large acid-insoluble oligonucleotides, which are then degraded further into small acid-soluble oligonucleotides.</text>
</comment>
<dbReference type="Proteomes" id="UP000233534">
    <property type="component" value="Chromosome"/>
</dbReference>
<dbReference type="InterPro" id="IPR025824">
    <property type="entry name" value="OB-fold_nuc-bd_dom"/>
</dbReference>
<name>A0A2K9EM57_9FIRM</name>
<dbReference type="NCBIfam" id="TIGR00237">
    <property type="entry name" value="xseA"/>
    <property type="match status" value="1"/>
</dbReference>
<reference evidence="9 11" key="1">
    <citation type="submission" date="2017-12" db="EMBL/GenBank/DDBJ databases">
        <title>Complete genome sequence of Herbivorax saccincola GGR1, a novel Cellulosome-producing hydrolytic bacterium in a thermophilic biogas plant, established by Illumina and Nanopore MinION sequencing.</title>
        <authorList>
            <person name="Pechtl A."/>
            <person name="Ruckert C."/>
            <person name="Koeck D.E."/>
            <person name="Maus I."/>
            <person name="Winkler A."/>
            <person name="Kalinowski J."/>
            <person name="Puhler A."/>
            <person name="Schwarz W.W."/>
            <person name="Zverlov V.V."/>
            <person name="Schluter A."/>
            <person name="Liebl W."/>
        </authorList>
    </citation>
    <scope>NUCLEOTIDE SEQUENCE [LARGE SCALE GENOMIC DNA]</scope>
    <source>
        <strain evidence="9">GGR1</strain>
        <strain evidence="11">SR1</strain>
    </source>
</reference>
<feature type="domain" description="Exonuclease VII large subunit C-terminal" evidence="7">
    <location>
        <begin position="130"/>
        <end position="343"/>
    </location>
</feature>
<dbReference type="EC" id="3.1.11.6" evidence="5"/>
<dbReference type="EMBL" id="NEMB01000003">
    <property type="protein sequence ID" value="PQQ67557.1"/>
    <property type="molecule type" value="Genomic_DNA"/>
</dbReference>
<evidence type="ECO:0000256" key="2">
    <source>
        <dbReference type="ARBA" id="ARBA00022722"/>
    </source>
</evidence>
<evidence type="ECO:0000256" key="6">
    <source>
        <dbReference type="RuleBase" id="RU004355"/>
    </source>
</evidence>
<dbReference type="AlphaFoldDB" id="A0A2K9EM57"/>
<dbReference type="Pfam" id="PF13742">
    <property type="entry name" value="tRNA_anti_2"/>
    <property type="match status" value="1"/>
</dbReference>
<comment type="subcellular location">
    <subcellularLocation>
        <location evidence="5 6">Cytoplasm</location>
    </subcellularLocation>
</comment>
<dbReference type="RefSeq" id="WP_101301267.1">
    <property type="nucleotide sequence ID" value="NZ_CP025197.1"/>
</dbReference>
<keyword evidence="4 5" id="KW-0269">Exonuclease</keyword>
<keyword evidence="11" id="KW-1185">Reference proteome</keyword>
<comment type="catalytic activity">
    <reaction evidence="5 6">
        <text>Exonucleolytic cleavage in either 5'- to 3'- or 3'- to 5'-direction to yield nucleoside 5'-phosphates.</text>
        <dbReference type="EC" id="3.1.11.6"/>
    </reaction>
</comment>
<evidence type="ECO:0000313" key="10">
    <source>
        <dbReference type="EMBL" id="PQQ67557.1"/>
    </source>
</evidence>
<dbReference type="CDD" id="cd04489">
    <property type="entry name" value="ExoVII_LU_OBF"/>
    <property type="match status" value="1"/>
</dbReference>
<dbReference type="GO" id="GO:0003676">
    <property type="term" value="F:nucleic acid binding"/>
    <property type="evidence" value="ECO:0007669"/>
    <property type="project" value="InterPro"/>
</dbReference>
<evidence type="ECO:0000313" key="11">
    <source>
        <dbReference type="Proteomes" id="UP000233534"/>
    </source>
</evidence>
<dbReference type="HAMAP" id="MF_00378">
    <property type="entry name" value="Exonuc_7_L"/>
    <property type="match status" value="1"/>
</dbReference>
<gene>
    <name evidence="5 9" type="primary">xseA</name>
    <name evidence="10" type="ORF">B9R14_12910</name>
    <name evidence="9" type="ORF">HVS_08775</name>
</gene>
<accession>A0A2K9EM57</accession>
<reference evidence="10 12" key="2">
    <citation type="journal article" date="2018" name="Syst. Appl. Microbiol.">
        <title>Characterization and high-quality draft genome sequence of Herbivorax saccincola A7, an anaerobic, alkaliphilic, thermophilic, cellulolytic, and xylanolytic bacterium.</title>
        <authorList>
            <person name="Aikawa S."/>
            <person name="Baramee S."/>
            <person name="Sermsathanaswadi J."/>
            <person name="Thianheng P."/>
            <person name="Tachaapaikoon C."/>
            <person name="Shikata A."/>
            <person name="Waeonukul R."/>
            <person name="Pason P."/>
            <person name="Ratanakhanokchai K."/>
            <person name="Kosugi A."/>
        </authorList>
    </citation>
    <scope>NUCLEOTIDE SEQUENCE [LARGE SCALE GENOMIC DNA]</scope>
    <source>
        <strain evidence="10 12">A7</strain>
    </source>
</reference>
<evidence type="ECO:0000256" key="1">
    <source>
        <dbReference type="ARBA" id="ARBA00022490"/>
    </source>
</evidence>
<evidence type="ECO:0000256" key="3">
    <source>
        <dbReference type="ARBA" id="ARBA00022801"/>
    </source>
</evidence>
<evidence type="ECO:0000256" key="5">
    <source>
        <dbReference type="HAMAP-Rule" id="MF_00378"/>
    </source>
</evidence>
<evidence type="ECO:0000256" key="4">
    <source>
        <dbReference type="ARBA" id="ARBA00022839"/>
    </source>
</evidence>
<keyword evidence="2 5" id="KW-0540">Nuclease</keyword>
<dbReference type="EMBL" id="CP025197">
    <property type="protein sequence ID" value="AUG57661.1"/>
    <property type="molecule type" value="Genomic_DNA"/>
</dbReference>
<sequence length="406" mass="46224">MNLLHTQNNNILTVTAINRYIKELVSKDFILSNLWIRGEISNFKHHSSGHMYFTLKDENSLLKCVMFRSCNSSLKFIPEDGMKVIIRGYISVFERDGQYQLYAQEMQNDGTGNLHIAFEQLKKKLFNEGLFDEKIKKRIPFLPQNIGVVTSSTGSVIRDIINVLDRRFYNTSVKIYPVRVQGEGAEKEISKGILRFNQLKCVDVIIIARGGGSLEELWPFNTEEVARSIFESSIPIISAVGHETDYTIADFVADVRAPTPSAAAELVIPERIAIENRIKELNLRLGNSLKGNLKLKRERLLKIQNSPALRQPYDRIYQERMKLDILNRDLRKAVLTKHERLKAKFSLLVGKLDTLSPLAVLSKGYGLLKSNEKRSFIKSIEDVDIGDEIEISLKDGKIISKVLSKE</sequence>
<dbReference type="InterPro" id="IPR020579">
    <property type="entry name" value="Exonuc_VII_lsu_C"/>
</dbReference>
<dbReference type="Pfam" id="PF02601">
    <property type="entry name" value="Exonuc_VII_L"/>
    <property type="match status" value="1"/>
</dbReference>
<dbReference type="OrthoDB" id="9802795at2"/>
<dbReference type="GO" id="GO:0006308">
    <property type="term" value="P:DNA catabolic process"/>
    <property type="evidence" value="ECO:0007669"/>
    <property type="project" value="UniProtKB-UniRule"/>
</dbReference>
<dbReference type="Proteomes" id="UP000239720">
    <property type="component" value="Unassembled WGS sequence"/>
</dbReference>
<protein>
    <recommendedName>
        <fullName evidence="5">Exodeoxyribonuclease 7 large subunit</fullName>
        <ecNumber evidence="5">3.1.11.6</ecNumber>
    </recommendedName>
    <alternativeName>
        <fullName evidence="5">Exodeoxyribonuclease VII large subunit</fullName>
        <shortName evidence="5">Exonuclease VII large subunit</shortName>
    </alternativeName>
</protein>
<evidence type="ECO:0000313" key="9">
    <source>
        <dbReference type="EMBL" id="AUG57661.1"/>
    </source>
</evidence>
<keyword evidence="3 5" id="KW-0378">Hydrolase</keyword>
<evidence type="ECO:0000259" key="8">
    <source>
        <dbReference type="Pfam" id="PF13742"/>
    </source>
</evidence>
<dbReference type="InterPro" id="IPR003753">
    <property type="entry name" value="Exonuc_VII_L"/>
</dbReference>